<evidence type="ECO:0000313" key="9">
    <source>
        <dbReference type="Proteomes" id="UP000018922"/>
    </source>
</evidence>
<dbReference type="PANTHER" id="PTHR43409:SF16">
    <property type="entry name" value="SLR0320 PROTEIN"/>
    <property type="match status" value="1"/>
</dbReference>
<dbReference type="Proteomes" id="UP000018922">
    <property type="component" value="Chromosome I"/>
</dbReference>
<evidence type="ECO:0000256" key="1">
    <source>
        <dbReference type="ARBA" id="ARBA00001966"/>
    </source>
</evidence>
<proteinExistence type="predicted"/>
<dbReference type="Gene3D" id="3.40.50.280">
    <property type="entry name" value="Cobalamin-binding domain"/>
    <property type="match status" value="1"/>
</dbReference>
<dbReference type="InterPro" id="IPR051198">
    <property type="entry name" value="BchE-like"/>
</dbReference>
<dbReference type="Pfam" id="PF04055">
    <property type="entry name" value="Radical_SAM"/>
    <property type="match status" value="1"/>
</dbReference>
<keyword evidence="9" id="KW-1185">Reference proteome</keyword>
<dbReference type="EMBL" id="HG794546">
    <property type="protein sequence ID" value="CDL00636.1"/>
    <property type="molecule type" value="Genomic_DNA"/>
</dbReference>
<accession>V6F8A1</accession>
<dbReference type="SMART" id="SM00729">
    <property type="entry name" value="Elp3"/>
    <property type="match status" value="1"/>
</dbReference>
<dbReference type="PROSITE" id="PS51332">
    <property type="entry name" value="B12_BINDING"/>
    <property type="match status" value="1"/>
</dbReference>
<protein>
    <submittedName>
        <fullName evidence="8">Uncharacterized protein</fullName>
    </submittedName>
</protein>
<dbReference type="SFLD" id="SFLDG01082">
    <property type="entry name" value="B12-binding_domain_containing"/>
    <property type="match status" value="1"/>
</dbReference>
<name>V6F8A1_MAGGM</name>
<keyword evidence="5" id="KW-0411">Iron-sulfur</keyword>
<dbReference type="PROSITE" id="PS51918">
    <property type="entry name" value="RADICAL_SAM"/>
    <property type="match status" value="1"/>
</dbReference>
<dbReference type="InterPro" id="IPR058240">
    <property type="entry name" value="rSAM_sf"/>
</dbReference>
<dbReference type="InterPro" id="IPR007197">
    <property type="entry name" value="rSAM"/>
</dbReference>
<evidence type="ECO:0000256" key="2">
    <source>
        <dbReference type="ARBA" id="ARBA00022691"/>
    </source>
</evidence>
<dbReference type="GO" id="GO:0003824">
    <property type="term" value="F:catalytic activity"/>
    <property type="evidence" value="ECO:0007669"/>
    <property type="project" value="InterPro"/>
</dbReference>
<dbReference type="InterPro" id="IPR006638">
    <property type="entry name" value="Elp3/MiaA/NifB-like_rSAM"/>
</dbReference>
<dbReference type="AlphaFoldDB" id="V6F8A1"/>
<dbReference type="GO" id="GO:0051536">
    <property type="term" value="F:iron-sulfur cluster binding"/>
    <property type="evidence" value="ECO:0007669"/>
    <property type="project" value="UniProtKB-KW"/>
</dbReference>
<keyword evidence="3" id="KW-0479">Metal-binding</keyword>
<evidence type="ECO:0000256" key="4">
    <source>
        <dbReference type="ARBA" id="ARBA00023004"/>
    </source>
</evidence>
<dbReference type="SFLD" id="SFLDS00029">
    <property type="entry name" value="Radical_SAM"/>
    <property type="match status" value="1"/>
</dbReference>
<comment type="cofactor">
    <cofactor evidence="1">
        <name>[4Fe-4S] cluster</name>
        <dbReference type="ChEBI" id="CHEBI:49883"/>
    </cofactor>
</comment>
<dbReference type="InterPro" id="IPR023404">
    <property type="entry name" value="rSAM_horseshoe"/>
</dbReference>
<dbReference type="InterPro" id="IPR006158">
    <property type="entry name" value="Cobalamin-bd"/>
</dbReference>
<evidence type="ECO:0000256" key="3">
    <source>
        <dbReference type="ARBA" id="ARBA00022723"/>
    </source>
</evidence>
<dbReference type="SUPFAM" id="SSF102114">
    <property type="entry name" value="Radical SAM enzymes"/>
    <property type="match status" value="1"/>
</dbReference>
<keyword evidence="4" id="KW-0408">Iron</keyword>
<evidence type="ECO:0000256" key="5">
    <source>
        <dbReference type="ARBA" id="ARBA00023014"/>
    </source>
</evidence>
<dbReference type="GO" id="GO:0046872">
    <property type="term" value="F:metal ion binding"/>
    <property type="evidence" value="ECO:0007669"/>
    <property type="project" value="UniProtKB-KW"/>
</dbReference>
<evidence type="ECO:0000313" key="8">
    <source>
        <dbReference type="EMBL" id="CDL00636.1"/>
    </source>
</evidence>
<dbReference type="HOGENOM" id="CLU_404728_0_0_5"/>
<dbReference type="GO" id="GO:0005829">
    <property type="term" value="C:cytosol"/>
    <property type="evidence" value="ECO:0007669"/>
    <property type="project" value="TreeGrafter"/>
</dbReference>
<dbReference type="Gene3D" id="3.80.30.20">
    <property type="entry name" value="tm_1862 like domain"/>
    <property type="match status" value="1"/>
</dbReference>
<dbReference type="eggNOG" id="COG1032">
    <property type="taxonomic scope" value="Bacteria"/>
</dbReference>
<reference evidence="8 9" key="1">
    <citation type="journal article" date="2014" name="Genome Announc.">
        <title>Complete genome sequence of Magnetospirillum gryphiswaldense MSR-1.</title>
        <authorList>
            <person name="Wang X."/>
            <person name="Wang Q."/>
            <person name="Zhang W."/>
            <person name="Wang Y."/>
            <person name="Li L."/>
            <person name="Wen T."/>
            <person name="Zhang T."/>
            <person name="Zhang Y."/>
            <person name="Xu J."/>
            <person name="Hu J."/>
            <person name="Li S."/>
            <person name="Liu L."/>
            <person name="Liu J."/>
            <person name="Jiang W."/>
            <person name="Tian J."/>
            <person name="Li Y."/>
            <person name="Schuler D."/>
            <person name="Wang L."/>
            <person name="Li J."/>
        </authorList>
    </citation>
    <scope>NUCLEOTIDE SEQUENCE [LARGE SCALE GENOMIC DNA]</scope>
    <source>
        <strain evidence="9">DSM 6361 / JCM 21280 / NBRC 15271 / MSR-1</strain>
    </source>
</reference>
<keyword evidence="2" id="KW-0949">S-adenosyl-L-methionine</keyword>
<dbReference type="STRING" id="1430440.MGMSRv2__3421"/>
<dbReference type="PANTHER" id="PTHR43409">
    <property type="entry name" value="ANAEROBIC MAGNESIUM-PROTOPORPHYRIN IX MONOMETHYL ESTER CYCLASE-RELATED"/>
    <property type="match status" value="1"/>
</dbReference>
<feature type="domain" description="B12-binding" evidence="6">
    <location>
        <begin position="13"/>
        <end position="155"/>
    </location>
</feature>
<dbReference type="GO" id="GO:0031419">
    <property type="term" value="F:cobalamin binding"/>
    <property type="evidence" value="ECO:0007669"/>
    <property type="project" value="InterPro"/>
</dbReference>
<dbReference type="KEGG" id="mgy:MGMSRv2__3421"/>
<feature type="domain" description="Radical SAM core" evidence="7">
    <location>
        <begin position="203"/>
        <end position="431"/>
    </location>
</feature>
<organism evidence="8 9">
    <name type="scientific">Magnetospirillum gryphiswaldense (strain DSM 6361 / JCM 21280 / NBRC 15271 / MSR-1)</name>
    <dbReference type="NCBI Taxonomy" id="431944"/>
    <lineage>
        <taxon>Bacteria</taxon>
        <taxon>Pseudomonadati</taxon>
        <taxon>Pseudomonadota</taxon>
        <taxon>Alphaproteobacteria</taxon>
        <taxon>Rhodospirillales</taxon>
        <taxon>Rhodospirillaceae</taxon>
        <taxon>Magnetospirillum</taxon>
    </lineage>
</organism>
<evidence type="ECO:0000259" key="6">
    <source>
        <dbReference type="PROSITE" id="PS51332"/>
    </source>
</evidence>
<gene>
    <name evidence="8" type="ordered locus">MGMSRv2__3421</name>
</gene>
<sequence>MELDIMNAVVARPLRIVLSSMKHTTSGRHSSFMPVAIGFIASYLLSKLGDRVKVTLHEDPDELLTVIRNESVDVLALSHYCWNAELNYLTMRHAKRINPNIICVTGGPEFPIPEDFESCREFLLKHASIDIHVYGEGEVPFAALMERLAEGVSLEHLMSNPQLGSMSIHPQSGELVHGPRPDRLMDMDVIPSPYLMGLMDHFFDGEHAPMVQLARGCPYQCAFCDASQSWYSKVGRFSMGRVREELHLIAEKVKDHPHLVLAITDSNFGQYKEDVEVATILRELREIYHWPNAFDVTSGKSQHERILSVSDMLDNKFQLYSSTQSFNQETLEIIKRKNLGGEKWHEVLGEVKKRRMETAADYIIPMPKETKQSFLDGMKIYLEAGVDLIVPLTLVMLKGTPLASKEQRSLYEMQTKWRLVSRSIGTYAGERCFEVEEVCIATSTFSFQDYLDCRGFSYATILFRDPQYDVIEKHVRELGLSPFEFIMRAWELIRDGKSPISDIYDEFIRQTRIELFDAPELIKEFFDTEESYAKLLTGELGDNLLRRFRAMVVIDRAKEALMFAYDCLFDVAGDRLTDAQRAGLEASRRWASLVRDVGPVFAGQNFEGVERLLHSDYDIQAWYQDRSDKTLEDFCYQTTYRLWFDGQKIGDMLGTGERMYGKDKYLSIPRLLLYYDARHFWFRCDSVEREGAVGARPDRAGLDWKLQNWLS</sequence>
<evidence type="ECO:0000259" key="7">
    <source>
        <dbReference type="PROSITE" id="PS51918"/>
    </source>
</evidence>